<feature type="compositionally biased region" description="Polar residues" evidence="2">
    <location>
        <begin position="64"/>
        <end position="78"/>
    </location>
</feature>
<sequence>MASAIGRLEEVTKRIESALERAKLSSMEDNEESQKAPKRSATPQKSSSNGAPPPPGPPPPPLAKTSSDQESAESSTHSALFAAINSAGTDITKSLKKAVKPEKQEGETSQQPKDLAQAKVTSKPKFAQKTSQHSGEPKLYLKDGKTWTIEYQNSNYNLQVEVSDKKHSVYIYRCLDSVVKVVGKCNSITIDSCNKCGVVFESALSTCTLVNCNSVQLQVEKQAPSVAIDKTDGANIFIPSNIVSETQVVTAKSSSINVTVTNEDEDPVEFPLPEQFVNKYVGGRWITEPVRHE</sequence>
<dbReference type="GO" id="GO:0019933">
    <property type="term" value="P:cAMP-mediated signaling"/>
    <property type="evidence" value="ECO:0007669"/>
    <property type="project" value="TreeGrafter"/>
</dbReference>
<evidence type="ECO:0000259" key="3">
    <source>
        <dbReference type="PROSITE" id="PS51329"/>
    </source>
</evidence>
<evidence type="ECO:0000256" key="1">
    <source>
        <dbReference type="ARBA" id="ARBA00007659"/>
    </source>
</evidence>
<dbReference type="InterPro" id="IPR006599">
    <property type="entry name" value="CARP_motif"/>
</dbReference>
<dbReference type="GO" id="GO:0005737">
    <property type="term" value="C:cytoplasm"/>
    <property type="evidence" value="ECO:0007669"/>
    <property type="project" value="TreeGrafter"/>
</dbReference>
<dbReference type="PANTHER" id="PTHR10652:SF0">
    <property type="entry name" value="ADENYLYL CYCLASE-ASSOCIATED PROTEIN"/>
    <property type="match status" value="1"/>
</dbReference>
<dbReference type="GO" id="GO:0003779">
    <property type="term" value="F:actin binding"/>
    <property type="evidence" value="ECO:0007669"/>
    <property type="project" value="InterPro"/>
</dbReference>
<feature type="domain" description="C-CAP/cofactor C-like" evidence="3">
    <location>
        <begin position="137"/>
        <end position="272"/>
    </location>
</feature>
<comment type="similarity">
    <text evidence="1">Belongs to the CAP family.</text>
</comment>
<dbReference type="InterPro" id="IPR013912">
    <property type="entry name" value="Adenylate_cyclase-assoc_CAP_C"/>
</dbReference>
<reference evidence="4" key="2">
    <citation type="submission" date="2022-01" db="EMBL/GenBank/DDBJ databases">
        <authorList>
            <person name="Hirooka S."/>
            <person name="Miyagishima S.Y."/>
        </authorList>
    </citation>
    <scope>NUCLEOTIDE SEQUENCE</scope>
    <source>
        <strain evidence="4">NBRC 102759</strain>
    </source>
</reference>
<dbReference type="InterPro" id="IPR036223">
    <property type="entry name" value="CAP_C_sf"/>
</dbReference>
<name>A0A9C7PPV4_9RHOD</name>
<evidence type="ECO:0000313" key="4">
    <source>
        <dbReference type="EMBL" id="GJQ08271.1"/>
    </source>
</evidence>
<dbReference type="GO" id="GO:0007015">
    <property type="term" value="P:actin filament organization"/>
    <property type="evidence" value="ECO:0007669"/>
    <property type="project" value="TreeGrafter"/>
</dbReference>
<feature type="region of interest" description="Disordered" evidence="2">
    <location>
        <begin position="20"/>
        <end position="79"/>
    </location>
</feature>
<comment type="caution">
    <text evidence="4">The sequence shown here is derived from an EMBL/GenBank/DDBJ whole genome shotgun (WGS) entry which is preliminary data.</text>
</comment>
<dbReference type="InterPro" id="IPR016098">
    <property type="entry name" value="CAP/MinC_C"/>
</dbReference>
<evidence type="ECO:0000256" key="2">
    <source>
        <dbReference type="SAM" id="MobiDB-lite"/>
    </source>
</evidence>
<proteinExistence type="inferred from homology"/>
<dbReference type="PROSITE" id="PS51329">
    <property type="entry name" value="C_CAP_COFACTOR_C"/>
    <property type="match status" value="1"/>
</dbReference>
<feature type="region of interest" description="Disordered" evidence="2">
    <location>
        <begin position="96"/>
        <end position="138"/>
    </location>
</feature>
<evidence type="ECO:0000313" key="5">
    <source>
        <dbReference type="Proteomes" id="UP001061958"/>
    </source>
</evidence>
<dbReference type="InterPro" id="IPR017901">
    <property type="entry name" value="C-CAP_CF_C-like"/>
</dbReference>
<feature type="compositionally biased region" description="Polar residues" evidence="2">
    <location>
        <begin position="41"/>
        <end position="50"/>
    </location>
</feature>
<reference evidence="4" key="1">
    <citation type="journal article" date="2022" name="Proc. Natl. Acad. Sci. U.S.A.">
        <title>Life cycle and functional genomics of the unicellular red alga Galdieria for elucidating algal and plant evolution and industrial use.</title>
        <authorList>
            <person name="Hirooka S."/>
            <person name="Itabashi T."/>
            <person name="Ichinose T.M."/>
            <person name="Onuma R."/>
            <person name="Fujiwara T."/>
            <person name="Yamashita S."/>
            <person name="Jong L.W."/>
            <person name="Tomita R."/>
            <person name="Iwane A.H."/>
            <person name="Miyagishima S.Y."/>
        </authorList>
    </citation>
    <scope>NUCLEOTIDE SEQUENCE</scope>
    <source>
        <strain evidence="4">NBRC 102759</strain>
    </source>
</reference>
<organism evidence="4 5">
    <name type="scientific">Galdieria partita</name>
    <dbReference type="NCBI Taxonomy" id="83374"/>
    <lineage>
        <taxon>Eukaryota</taxon>
        <taxon>Rhodophyta</taxon>
        <taxon>Bangiophyceae</taxon>
        <taxon>Galdieriales</taxon>
        <taxon>Galdieriaceae</taxon>
        <taxon>Galdieria</taxon>
    </lineage>
</organism>
<dbReference type="OrthoDB" id="1601at2759"/>
<feature type="compositionally biased region" description="Pro residues" evidence="2">
    <location>
        <begin position="51"/>
        <end position="62"/>
    </location>
</feature>
<dbReference type="SMART" id="SM00673">
    <property type="entry name" value="CARP"/>
    <property type="match status" value="2"/>
</dbReference>
<dbReference type="EMBL" id="BQMJ01000001">
    <property type="protein sequence ID" value="GJQ08271.1"/>
    <property type="molecule type" value="Genomic_DNA"/>
</dbReference>
<keyword evidence="5" id="KW-1185">Reference proteome</keyword>
<gene>
    <name evidence="4" type="ORF">GpartN1_g62.t1</name>
</gene>
<dbReference type="Pfam" id="PF08603">
    <property type="entry name" value="CAP_C"/>
    <property type="match status" value="1"/>
</dbReference>
<dbReference type="InterPro" id="IPR001837">
    <property type="entry name" value="Adenylate_cyclase-assoc_CAP"/>
</dbReference>
<dbReference type="GO" id="GO:0008179">
    <property type="term" value="F:adenylate cyclase binding"/>
    <property type="evidence" value="ECO:0007669"/>
    <property type="project" value="TreeGrafter"/>
</dbReference>
<protein>
    <recommendedName>
        <fullName evidence="3">C-CAP/cofactor C-like domain-containing protein</fullName>
    </recommendedName>
</protein>
<accession>A0A9C7PPV4</accession>
<dbReference type="Gene3D" id="2.160.20.70">
    <property type="match status" value="1"/>
</dbReference>
<dbReference type="Proteomes" id="UP001061958">
    <property type="component" value="Unassembled WGS sequence"/>
</dbReference>
<dbReference type="PANTHER" id="PTHR10652">
    <property type="entry name" value="ADENYLYL CYCLASE-ASSOCIATED PROTEIN"/>
    <property type="match status" value="1"/>
</dbReference>
<dbReference type="AlphaFoldDB" id="A0A9C7PPV4"/>
<dbReference type="SUPFAM" id="SSF69340">
    <property type="entry name" value="C-terminal domain of adenylylcyclase associated protein"/>
    <property type="match status" value="1"/>
</dbReference>